<dbReference type="Pfam" id="PF03703">
    <property type="entry name" value="bPH_2"/>
    <property type="match status" value="3"/>
</dbReference>
<dbReference type="PIRSF" id="PIRSF026631">
    <property type="entry name" value="UCP026631"/>
    <property type="match status" value="1"/>
</dbReference>
<organism evidence="3 4">
    <name type="scientific">Marinilactibacillus psychrotolerans 42ea</name>
    <dbReference type="NCBI Taxonomy" id="1255609"/>
    <lineage>
        <taxon>Bacteria</taxon>
        <taxon>Bacillati</taxon>
        <taxon>Bacillota</taxon>
        <taxon>Bacilli</taxon>
        <taxon>Lactobacillales</taxon>
        <taxon>Carnobacteriaceae</taxon>
        <taxon>Marinilactibacillus</taxon>
    </lineage>
</organism>
<feature type="transmembrane region" description="Helical" evidence="1">
    <location>
        <begin position="236"/>
        <end position="260"/>
    </location>
</feature>
<feature type="transmembrane region" description="Helical" evidence="1">
    <location>
        <begin position="43"/>
        <end position="64"/>
    </location>
</feature>
<protein>
    <recommendedName>
        <fullName evidence="2">YdbS-like PH domain-containing protein</fullName>
    </recommendedName>
</protein>
<keyword evidence="1" id="KW-0812">Transmembrane</keyword>
<dbReference type="PANTHER" id="PTHR34473:SF2">
    <property type="entry name" value="UPF0699 TRANSMEMBRANE PROTEIN YDBT"/>
    <property type="match status" value="1"/>
</dbReference>
<evidence type="ECO:0000313" key="3">
    <source>
        <dbReference type="EMBL" id="SJN28281.1"/>
    </source>
</evidence>
<dbReference type="PANTHER" id="PTHR34473">
    <property type="entry name" value="UPF0699 TRANSMEMBRANE PROTEIN YDBS"/>
    <property type="match status" value="1"/>
</dbReference>
<feature type="domain" description="YdbS-like PH" evidence="2">
    <location>
        <begin position="265"/>
        <end position="321"/>
    </location>
</feature>
<feature type="transmembrane region" description="Helical" evidence="1">
    <location>
        <begin position="381"/>
        <end position="413"/>
    </location>
</feature>
<proteinExistence type="predicted"/>
<dbReference type="InterPro" id="IPR005182">
    <property type="entry name" value="YdbS-like_PH"/>
</dbReference>
<name>A0A1R4J841_9LACT</name>
<keyword evidence="1" id="KW-0472">Membrane</keyword>
<dbReference type="EMBL" id="FUKW01000069">
    <property type="protein sequence ID" value="SJN28281.1"/>
    <property type="molecule type" value="Genomic_DNA"/>
</dbReference>
<reference evidence="3 4" key="1">
    <citation type="submission" date="2017-02" db="EMBL/GenBank/DDBJ databases">
        <authorList>
            <person name="Peterson S.W."/>
        </authorList>
    </citation>
    <scope>NUCLEOTIDE SEQUENCE [LARGE SCALE GENOMIC DNA]</scope>
    <source>
        <strain evidence="3 4">42ea</strain>
    </source>
</reference>
<keyword evidence="1" id="KW-1133">Transmembrane helix</keyword>
<dbReference type="AlphaFoldDB" id="A0A1R4J841"/>
<dbReference type="RefSeq" id="WP_087057685.1">
    <property type="nucleotide sequence ID" value="NZ_FUKW01000069.1"/>
</dbReference>
<feature type="transmembrane region" description="Helical" evidence="1">
    <location>
        <begin position="196"/>
        <end position="216"/>
    </location>
</feature>
<evidence type="ECO:0000313" key="4">
    <source>
        <dbReference type="Proteomes" id="UP000195611"/>
    </source>
</evidence>
<evidence type="ECO:0000256" key="1">
    <source>
        <dbReference type="SAM" id="Phobius"/>
    </source>
</evidence>
<sequence length="505" mass="57849">MFNKQRLHKLTLVTQIYNILLRILSGSFFIIILIFFQDPDLKTMLIFLGIFIALSSILFVVEVIKYYRTHYWIEGNRLVLQTGLFVIKEKDIQISRIQSIDTSEDIVHRLLKVTKVTVNTPGQGLSLDALSVSQYKALSDYLNQLKTALNKKDLDSLPEDELSAENTEFTQTSQENIPEETGLFQLSIGEIVKMTILNGAIFRGFFIFLIGFNFITDLPLDDFFTEVESVFISASIIILFASILVGMILLYTIGIIASIIKNYGYKVTLSEEYLNIKKGLLETQSQTIPLKNIQTIEEKRNWIMNFFGYTTFSLGLTSDSSQKDNDNKTEVKEDGQVILFPIIKSKQLKPLVKQCFPNYVLAPVETVVPTRSIRRFIQFPVLFWLIVATAASMLLWTYAWIVGLFIIVFYGFFGYRSYKLTGYHLSDSEVSIQTPTLFALRKTYVPKNRILNLEVKKNPFLKKANLAKASFNTAHGMTSKTFKLRFIEEKDAFIIFEWFKNGGAD</sequence>
<evidence type="ECO:0000259" key="2">
    <source>
        <dbReference type="Pfam" id="PF03703"/>
    </source>
</evidence>
<feature type="transmembrane region" description="Helical" evidence="1">
    <location>
        <begin position="12"/>
        <end position="37"/>
    </location>
</feature>
<feature type="domain" description="YdbS-like PH" evidence="2">
    <location>
        <begin position="66"/>
        <end position="142"/>
    </location>
</feature>
<dbReference type="InterPro" id="IPR014529">
    <property type="entry name" value="UCP026631"/>
</dbReference>
<dbReference type="Proteomes" id="UP000195611">
    <property type="component" value="Unassembled WGS sequence"/>
</dbReference>
<gene>
    <name evidence="3" type="ORF">FM115_04335</name>
</gene>
<feature type="domain" description="YdbS-like PH" evidence="2">
    <location>
        <begin position="419"/>
        <end position="498"/>
    </location>
</feature>
<accession>A0A1R4J841</accession>